<dbReference type="PANTHER" id="PTHR47027">
    <property type="entry name" value="REVERSE TRANSCRIPTASE DOMAIN-CONTAINING PROTEIN"/>
    <property type="match status" value="1"/>
</dbReference>
<dbReference type="InterPro" id="IPR000477">
    <property type="entry name" value="RT_dom"/>
</dbReference>
<sequence>MKSGKAIDPDDIAVELWKSGCQSFVACLTKFFNWVVVEKNGNEARRFRFEKAKAAPLTAWIADLSDSCLTVFEHVLDRRIQDIVNLSTNQCGFVARCGTTDAIHDTGLLIEKHREKQRPLHIAFLNLEKAFDRVPARRACRMGAVRIFYTDPKSQVQAPAGTSAEFPVTVGVHQGSALSPSLLILVMDAINRDLHVPTLWKLLYADDVMIASLDKCELERLTEAWSDRLAQFGFCVYVTKTKYMTNLST</sequence>
<evidence type="ECO:0000313" key="3">
    <source>
        <dbReference type="Proteomes" id="UP000024635"/>
    </source>
</evidence>
<accession>A0A016SQ67</accession>
<gene>
    <name evidence="2" type="primary">Acey_s0194.g1457</name>
    <name evidence="2" type="ORF">Y032_0194g1457</name>
</gene>
<name>A0A016SQ67_9BILA</name>
<dbReference type="Gene3D" id="3.30.70.270">
    <property type="match status" value="1"/>
</dbReference>
<keyword evidence="3" id="KW-1185">Reference proteome</keyword>
<feature type="domain" description="Reverse transcriptase" evidence="1">
    <location>
        <begin position="1"/>
        <end position="249"/>
    </location>
</feature>
<dbReference type="PANTHER" id="PTHR47027:SF28">
    <property type="entry name" value="ENDONUCLEASE-REVERSE TRANSCRIPTASE"/>
    <property type="match status" value="1"/>
</dbReference>
<protein>
    <recommendedName>
        <fullName evidence="1">Reverse transcriptase domain-containing protein</fullName>
    </recommendedName>
</protein>
<dbReference type="SUPFAM" id="SSF56672">
    <property type="entry name" value="DNA/RNA polymerases"/>
    <property type="match status" value="1"/>
</dbReference>
<comment type="caution">
    <text evidence="2">The sequence shown here is derived from an EMBL/GenBank/DDBJ whole genome shotgun (WGS) entry which is preliminary data.</text>
</comment>
<reference evidence="3" key="1">
    <citation type="journal article" date="2015" name="Nat. Genet.">
        <title>The genome and transcriptome of the zoonotic hookworm Ancylostoma ceylanicum identify infection-specific gene families.</title>
        <authorList>
            <person name="Schwarz E.M."/>
            <person name="Hu Y."/>
            <person name="Antoshechkin I."/>
            <person name="Miller M.M."/>
            <person name="Sternberg P.W."/>
            <person name="Aroian R.V."/>
        </authorList>
    </citation>
    <scope>NUCLEOTIDE SEQUENCE</scope>
    <source>
        <strain evidence="3">HY135</strain>
    </source>
</reference>
<dbReference type="AlphaFoldDB" id="A0A016SQ67"/>
<organism evidence="2 3">
    <name type="scientific">Ancylostoma ceylanicum</name>
    <dbReference type="NCBI Taxonomy" id="53326"/>
    <lineage>
        <taxon>Eukaryota</taxon>
        <taxon>Metazoa</taxon>
        <taxon>Ecdysozoa</taxon>
        <taxon>Nematoda</taxon>
        <taxon>Chromadorea</taxon>
        <taxon>Rhabditida</taxon>
        <taxon>Rhabditina</taxon>
        <taxon>Rhabditomorpha</taxon>
        <taxon>Strongyloidea</taxon>
        <taxon>Ancylostomatidae</taxon>
        <taxon>Ancylostomatinae</taxon>
        <taxon>Ancylostoma</taxon>
    </lineage>
</organism>
<dbReference type="PROSITE" id="PS50878">
    <property type="entry name" value="RT_POL"/>
    <property type="match status" value="1"/>
</dbReference>
<dbReference type="CDD" id="cd01650">
    <property type="entry name" value="RT_nLTR_like"/>
    <property type="match status" value="1"/>
</dbReference>
<proteinExistence type="predicted"/>
<dbReference type="Pfam" id="PF00078">
    <property type="entry name" value="RVT_1"/>
    <property type="match status" value="1"/>
</dbReference>
<dbReference type="Proteomes" id="UP000024635">
    <property type="component" value="Unassembled WGS sequence"/>
</dbReference>
<dbReference type="InterPro" id="IPR043502">
    <property type="entry name" value="DNA/RNA_pol_sf"/>
</dbReference>
<evidence type="ECO:0000313" key="2">
    <source>
        <dbReference type="EMBL" id="EYB92459.1"/>
    </source>
</evidence>
<dbReference type="InterPro" id="IPR043128">
    <property type="entry name" value="Rev_trsase/Diguanyl_cyclase"/>
</dbReference>
<dbReference type="OrthoDB" id="410381at2759"/>
<dbReference type="EMBL" id="JARK01001530">
    <property type="protein sequence ID" value="EYB92459.1"/>
    <property type="molecule type" value="Genomic_DNA"/>
</dbReference>
<evidence type="ECO:0000259" key="1">
    <source>
        <dbReference type="PROSITE" id="PS50878"/>
    </source>
</evidence>